<organism evidence="2 3">
    <name type="scientific">Caenorhabditis remanei</name>
    <name type="common">Caenorhabditis vulgaris</name>
    <dbReference type="NCBI Taxonomy" id="31234"/>
    <lineage>
        <taxon>Eukaryota</taxon>
        <taxon>Metazoa</taxon>
        <taxon>Ecdysozoa</taxon>
        <taxon>Nematoda</taxon>
        <taxon>Chromadorea</taxon>
        <taxon>Rhabditida</taxon>
        <taxon>Rhabditina</taxon>
        <taxon>Rhabditomorpha</taxon>
        <taxon>Rhabditoidea</taxon>
        <taxon>Rhabditidae</taxon>
        <taxon>Peloderinae</taxon>
        <taxon>Caenorhabditis</taxon>
    </lineage>
</organism>
<dbReference type="RefSeq" id="XP_053582542.1">
    <property type="nucleotide sequence ID" value="XM_053733629.1"/>
</dbReference>
<dbReference type="KEGG" id="crq:GCK72_020521"/>
<dbReference type="EMBL" id="WUAV01000005">
    <property type="protein sequence ID" value="KAF1753964.1"/>
    <property type="molecule type" value="Genomic_DNA"/>
</dbReference>
<dbReference type="CTD" id="9820757"/>
<accession>A0A6A5GGS4</accession>
<evidence type="ECO:0000313" key="3">
    <source>
        <dbReference type="Proteomes" id="UP000483820"/>
    </source>
</evidence>
<gene>
    <name evidence="2" type="ORF">GCK72_020521</name>
</gene>
<feature type="compositionally biased region" description="Acidic residues" evidence="1">
    <location>
        <begin position="93"/>
        <end position="119"/>
    </location>
</feature>
<evidence type="ECO:0000256" key="1">
    <source>
        <dbReference type="SAM" id="MobiDB-lite"/>
    </source>
</evidence>
<reference evidence="2 3" key="1">
    <citation type="submission" date="2019-12" db="EMBL/GenBank/DDBJ databases">
        <title>Chromosome-level assembly of the Caenorhabditis remanei genome.</title>
        <authorList>
            <person name="Teterina A.A."/>
            <person name="Willis J.H."/>
            <person name="Phillips P.C."/>
        </authorList>
    </citation>
    <scope>NUCLEOTIDE SEQUENCE [LARGE SCALE GENOMIC DNA]</scope>
    <source>
        <strain evidence="2 3">PX506</strain>
        <tissue evidence="2">Whole organism</tissue>
    </source>
</reference>
<dbReference type="AlphaFoldDB" id="A0A6A5GGS4"/>
<dbReference type="Proteomes" id="UP000483820">
    <property type="component" value="Chromosome V"/>
</dbReference>
<proteinExistence type="predicted"/>
<dbReference type="GeneID" id="9820757"/>
<feature type="region of interest" description="Disordered" evidence="1">
    <location>
        <begin position="1"/>
        <end position="35"/>
    </location>
</feature>
<protein>
    <submittedName>
        <fullName evidence="2">Uncharacterized protein</fullName>
    </submittedName>
</protein>
<name>A0A6A5GGS4_CAERE</name>
<sequence>MSNAASLGCDTDTLLSNADTYSESSDSDVEEIKQPNPIRLDALDLAFDATQEQFIAPLFANRADWINVFSPEQILRIAITAMLGNLDLNADAEPMEEDDGGDADGEDDGGEEDVNMEED</sequence>
<feature type="compositionally biased region" description="Polar residues" evidence="1">
    <location>
        <begin position="13"/>
        <end position="24"/>
    </location>
</feature>
<feature type="region of interest" description="Disordered" evidence="1">
    <location>
        <begin position="90"/>
        <end position="119"/>
    </location>
</feature>
<comment type="caution">
    <text evidence="2">The sequence shown here is derived from an EMBL/GenBank/DDBJ whole genome shotgun (WGS) entry which is preliminary data.</text>
</comment>
<evidence type="ECO:0000313" key="2">
    <source>
        <dbReference type="EMBL" id="KAF1753964.1"/>
    </source>
</evidence>